<reference evidence="1" key="1">
    <citation type="journal article" date="2019" name="bioRxiv">
        <title>The Genome of the Zebra Mussel, Dreissena polymorpha: A Resource for Invasive Species Research.</title>
        <authorList>
            <person name="McCartney M.A."/>
            <person name="Auch B."/>
            <person name="Kono T."/>
            <person name="Mallez S."/>
            <person name="Zhang Y."/>
            <person name="Obille A."/>
            <person name="Becker A."/>
            <person name="Abrahante J.E."/>
            <person name="Garbe J."/>
            <person name="Badalamenti J.P."/>
            <person name="Herman A."/>
            <person name="Mangelson H."/>
            <person name="Liachko I."/>
            <person name="Sullivan S."/>
            <person name="Sone E.D."/>
            <person name="Koren S."/>
            <person name="Silverstein K.A.T."/>
            <person name="Beckman K.B."/>
            <person name="Gohl D.M."/>
        </authorList>
    </citation>
    <scope>NUCLEOTIDE SEQUENCE</scope>
    <source>
        <strain evidence="1">Duluth1</strain>
        <tissue evidence="1">Whole animal</tissue>
    </source>
</reference>
<dbReference type="EMBL" id="JAIWYP010000015">
    <property type="protein sequence ID" value="KAH3705489.1"/>
    <property type="molecule type" value="Genomic_DNA"/>
</dbReference>
<organism evidence="1 2">
    <name type="scientific">Dreissena polymorpha</name>
    <name type="common">Zebra mussel</name>
    <name type="synonym">Mytilus polymorpha</name>
    <dbReference type="NCBI Taxonomy" id="45954"/>
    <lineage>
        <taxon>Eukaryota</taxon>
        <taxon>Metazoa</taxon>
        <taxon>Spiralia</taxon>
        <taxon>Lophotrochozoa</taxon>
        <taxon>Mollusca</taxon>
        <taxon>Bivalvia</taxon>
        <taxon>Autobranchia</taxon>
        <taxon>Heteroconchia</taxon>
        <taxon>Euheterodonta</taxon>
        <taxon>Imparidentia</taxon>
        <taxon>Neoheterodontei</taxon>
        <taxon>Myida</taxon>
        <taxon>Dreissenoidea</taxon>
        <taxon>Dreissenidae</taxon>
        <taxon>Dreissena</taxon>
    </lineage>
</organism>
<comment type="caution">
    <text evidence="1">The sequence shown here is derived from an EMBL/GenBank/DDBJ whole genome shotgun (WGS) entry which is preliminary data.</text>
</comment>
<reference evidence="1" key="2">
    <citation type="submission" date="2020-11" db="EMBL/GenBank/DDBJ databases">
        <authorList>
            <person name="McCartney M.A."/>
            <person name="Auch B."/>
            <person name="Kono T."/>
            <person name="Mallez S."/>
            <person name="Becker A."/>
            <person name="Gohl D.M."/>
            <person name="Silverstein K.A.T."/>
            <person name="Koren S."/>
            <person name="Bechman K.B."/>
            <person name="Herman A."/>
            <person name="Abrahante J.E."/>
            <person name="Garbe J."/>
        </authorList>
    </citation>
    <scope>NUCLEOTIDE SEQUENCE</scope>
    <source>
        <strain evidence="1">Duluth1</strain>
        <tissue evidence="1">Whole animal</tissue>
    </source>
</reference>
<protein>
    <submittedName>
        <fullName evidence="1">Uncharacterized protein</fullName>
    </submittedName>
</protein>
<evidence type="ECO:0000313" key="1">
    <source>
        <dbReference type="EMBL" id="KAH3705489.1"/>
    </source>
</evidence>
<dbReference type="Proteomes" id="UP000828390">
    <property type="component" value="Unassembled WGS sequence"/>
</dbReference>
<proteinExistence type="predicted"/>
<sequence>MPLRLGGHVLQPTRTIFKLIQDIILTYLLTKFYEDQTKNVASRVLTGKKCPTSWWSFFRATGTIFEFFHDEWKINVVSRVLTRKYAPPPGGHVFQPTKIIFELFQDIIPLNFLTKFIQDWTINPYYKNALPFSSHVFLANVTILNSSKISLRPIF</sequence>
<gene>
    <name evidence="1" type="ORF">DPMN_080564</name>
</gene>
<evidence type="ECO:0000313" key="2">
    <source>
        <dbReference type="Proteomes" id="UP000828390"/>
    </source>
</evidence>
<name>A0A9D3YVD8_DREPO</name>
<keyword evidence="2" id="KW-1185">Reference proteome</keyword>
<dbReference type="AlphaFoldDB" id="A0A9D3YVD8"/>
<accession>A0A9D3YVD8</accession>